<comment type="caution">
    <text evidence="2">The sequence shown here is derived from an EMBL/GenBank/DDBJ whole genome shotgun (WGS) entry which is preliminary data.</text>
</comment>
<dbReference type="EMBL" id="JAHZIJ010000010">
    <property type="protein sequence ID" value="MBW7476021.1"/>
    <property type="molecule type" value="Genomic_DNA"/>
</dbReference>
<keyword evidence="2" id="KW-0418">Kinase</keyword>
<dbReference type="InterPro" id="IPR020635">
    <property type="entry name" value="Tyr_kinase_cat_dom"/>
</dbReference>
<keyword evidence="2" id="KW-0808">Transferase</keyword>
<reference evidence="2 3" key="1">
    <citation type="submission" date="2021-07" db="EMBL/GenBank/DDBJ databases">
        <title>Paenibacillus radiodurans sp. nov., isolated from the southeastern edge of Tengger Desert.</title>
        <authorList>
            <person name="Zhang G."/>
        </authorList>
    </citation>
    <scope>NUCLEOTIDE SEQUENCE [LARGE SCALE GENOMIC DNA]</scope>
    <source>
        <strain evidence="2 3">DT7-4</strain>
    </source>
</reference>
<dbReference type="RefSeq" id="WP_219873265.1">
    <property type="nucleotide sequence ID" value="NZ_JAHZIJ010000010.1"/>
</dbReference>
<dbReference type="SMART" id="SM00219">
    <property type="entry name" value="TyrKc"/>
    <property type="match status" value="1"/>
</dbReference>
<dbReference type="Gene3D" id="1.10.510.10">
    <property type="entry name" value="Transferase(Phosphotransferase) domain 1"/>
    <property type="match status" value="1"/>
</dbReference>
<evidence type="ECO:0000313" key="3">
    <source>
        <dbReference type="Proteomes" id="UP000812277"/>
    </source>
</evidence>
<dbReference type="GO" id="GO:0016301">
    <property type="term" value="F:kinase activity"/>
    <property type="evidence" value="ECO:0007669"/>
    <property type="project" value="UniProtKB-KW"/>
</dbReference>
<dbReference type="PANTHER" id="PTHR24347">
    <property type="entry name" value="SERINE/THREONINE-PROTEIN KINASE"/>
    <property type="match status" value="1"/>
</dbReference>
<evidence type="ECO:0000259" key="1">
    <source>
        <dbReference type="PROSITE" id="PS50011"/>
    </source>
</evidence>
<dbReference type="PROSITE" id="PS50011">
    <property type="entry name" value="PROTEIN_KINASE_DOM"/>
    <property type="match status" value="1"/>
</dbReference>
<dbReference type="SUPFAM" id="SSF56112">
    <property type="entry name" value="Protein kinase-like (PK-like)"/>
    <property type="match status" value="1"/>
</dbReference>
<organism evidence="2 3">
    <name type="scientific">Paenibacillus oenotherae</name>
    <dbReference type="NCBI Taxonomy" id="1435645"/>
    <lineage>
        <taxon>Bacteria</taxon>
        <taxon>Bacillati</taxon>
        <taxon>Bacillota</taxon>
        <taxon>Bacilli</taxon>
        <taxon>Bacillales</taxon>
        <taxon>Paenibacillaceae</taxon>
        <taxon>Paenibacillus</taxon>
    </lineage>
</organism>
<gene>
    <name evidence="2" type="ORF">K0T92_14845</name>
</gene>
<dbReference type="InterPro" id="IPR000719">
    <property type="entry name" value="Prot_kinase_dom"/>
</dbReference>
<proteinExistence type="predicted"/>
<accession>A0ABS7D843</accession>
<name>A0ABS7D843_9BACL</name>
<protein>
    <submittedName>
        <fullName evidence="2">Protein kinase</fullName>
    </submittedName>
</protein>
<sequence length="316" mass="34498">MFRYLQGWLQSVLNAWRDYPLRQGKVIAERYKLIRFIGMGSYGQAYAGVDLRSGSAVLIKLNKPSKGKAGLALLERESRIMADLSHAQIPAWIDYVGSGRRMALVMELLDGANLEERVMEQGMLFDERAAALVLRELLRPLAYLHATGYVHRDVRIPNVITNGHHVYLIDYGLACGIGEQLPADLAEALGEGEAGHENCSEAAASHERGLKHGGAGSSVSWGAVKRRMRQPEPGSDLYGIGHLALFLLYSGYTPTIEGAADKGWEQELQLSAPMAEWIRRSLGEGEPFVDAAQSASALGSAIESMDLSIHARAEPS</sequence>
<feature type="domain" description="Protein kinase" evidence="1">
    <location>
        <begin position="31"/>
        <end position="316"/>
    </location>
</feature>
<dbReference type="Proteomes" id="UP000812277">
    <property type="component" value="Unassembled WGS sequence"/>
</dbReference>
<dbReference type="Pfam" id="PF00069">
    <property type="entry name" value="Pkinase"/>
    <property type="match status" value="1"/>
</dbReference>
<keyword evidence="3" id="KW-1185">Reference proteome</keyword>
<dbReference type="InterPro" id="IPR011009">
    <property type="entry name" value="Kinase-like_dom_sf"/>
</dbReference>
<evidence type="ECO:0000313" key="2">
    <source>
        <dbReference type="EMBL" id="MBW7476021.1"/>
    </source>
</evidence>